<comment type="subcellular location">
    <subcellularLocation>
        <location evidence="2">Cytoplasm</location>
        <location evidence="2">Cytoskeleton</location>
        <location evidence="2">Cilium axoneme</location>
    </subcellularLocation>
    <subcellularLocation>
        <location evidence="1">Cytoplasm</location>
        <location evidence="1">Cytoskeleton</location>
        <location evidence="1">Cilium basal body</location>
    </subcellularLocation>
</comment>
<keyword evidence="4" id="KW-0970">Cilium biogenesis/degradation</keyword>
<dbReference type="GO" id="GO:0030992">
    <property type="term" value="C:intraciliary transport particle B"/>
    <property type="evidence" value="ECO:0007669"/>
    <property type="project" value="TreeGrafter"/>
</dbReference>
<evidence type="ECO:0000256" key="2">
    <source>
        <dbReference type="ARBA" id="ARBA00004430"/>
    </source>
</evidence>
<evidence type="ECO:0000256" key="10">
    <source>
        <dbReference type="SAM" id="MobiDB-lite"/>
    </source>
</evidence>
<proteinExistence type="inferred from homology"/>
<feature type="compositionally biased region" description="Basic and acidic residues" evidence="10">
    <location>
        <begin position="360"/>
        <end position="375"/>
    </location>
</feature>
<keyword evidence="5 9" id="KW-0175">Coiled coil</keyword>
<dbReference type="Gene3D" id="1.10.418.50">
    <property type="entry name" value="Microtubule-binding protein MIP-T3"/>
    <property type="match status" value="1"/>
</dbReference>
<keyword evidence="6" id="KW-0206">Cytoskeleton</keyword>
<dbReference type="Proteomes" id="UP000466442">
    <property type="component" value="Unassembled WGS sequence"/>
</dbReference>
<feature type="domain" description="TRAF3-interacting protein 1 C-terminal" evidence="12">
    <location>
        <begin position="467"/>
        <end position="618"/>
    </location>
</feature>
<feature type="compositionally biased region" description="Basic and acidic residues" evidence="10">
    <location>
        <begin position="143"/>
        <end position="254"/>
    </location>
</feature>
<keyword evidence="7" id="KW-0966">Cell projection</keyword>
<dbReference type="PANTHER" id="PTHR31363:SF0">
    <property type="entry name" value="TRAF3-INTERACTING PROTEIN 1"/>
    <property type="match status" value="1"/>
</dbReference>
<evidence type="ECO:0000256" key="3">
    <source>
        <dbReference type="ARBA" id="ARBA00022490"/>
    </source>
</evidence>
<dbReference type="GO" id="GO:0060271">
    <property type="term" value="P:cilium assembly"/>
    <property type="evidence" value="ECO:0007669"/>
    <property type="project" value="TreeGrafter"/>
</dbReference>
<dbReference type="InterPro" id="IPR018799">
    <property type="entry name" value="TRAF3IP1"/>
</dbReference>
<feature type="compositionally biased region" description="Basic and acidic residues" evidence="10">
    <location>
        <begin position="86"/>
        <end position="121"/>
    </location>
</feature>
<dbReference type="GO" id="GO:0042073">
    <property type="term" value="P:intraciliary transport"/>
    <property type="evidence" value="ECO:0007669"/>
    <property type="project" value="TreeGrafter"/>
</dbReference>
<evidence type="ECO:0000256" key="5">
    <source>
        <dbReference type="ARBA" id="ARBA00023054"/>
    </source>
</evidence>
<evidence type="ECO:0000256" key="4">
    <source>
        <dbReference type="ARBA" id="ARBA00022794"/>
    </source>
</evidence>
<dbReference type="PANTHER" id="PTHR31363">
    <property type="entry name" value="TRAF3-INTERACTING PROTEIN 1"/>
    <property type="match status" value="1"/>
</dbReference>
<comment type="caution">
    <text evidence="13">The sequence shown here is derived from an EMBL/GenBank/DDBJ whole genome shotgun (WGS) entry which is preliminary data.</text>
</comment>
<evidence type="ECO:0008006" key="15">
    <source>
        <dbReference type="Google" id="ProtNLM"/>
    </source>
</evidence>
<feature type="coiled-coil region" evidence="9">
    <location>
        <begin position="539"/>
        <end position="605"/>
    </location>
</feature>
<gene>
    <name evidence="13" type="ORF">GE061_006419</name>
</gene>
<evidence type="ECO:0000256" key="9">
    <source>
        <dbReference type="SAM" id="Coils"/>
    </source>
</evidence>
<feature type="compositionally biased region" description="Basic and acidic residues" evidence="10">
    <location>
        <begin position="319"/>
        <end position="345"/>
    </location>
</feature>
<evidence type="ECO:0000256" key="7">
    <source>
        <dbReference type="ARBA" id="ARBA00023273"/>
    </source>
</evidence>
<evidence type="ECO:0000256" key="6">
    <source>
        <dbReference type="ARBA" id="ARBA00023212"/>
    </source>
</evidence>
<accession>A0A8S9WVI7</accession>
<evidence type="ECO:0000313" key="13">
    <source>
        <dbReference type="EMBL" id="KAF6200118.1"/>
    </source>
</evidence>
<dbReference type="GO" id="GO:0036064">
    <property type="term" value="C:ciliary basal body"/>
    <property type="evidence" value="ECO:0007669"/>
    <property type="project" value="TreeGrafter"/>
</dbReference>
<dbReference type="Pfam" id="PF10243">
    <property type="entry name" value="MIP-T3"/>
    <property type="match status" value="1"/>
</dbReference>
<evidence type="ECO:0000259" key="11">
    <source>
        <dbReference type="Pfam" id="PF10243"/>
    </source>
</evidence>
<keyword evidence="3" id="KW-0963">Cytoplasm</keyword>
<comment type="similarity">
    <text evidence="8">Belongs to the TRAF3IP1 family.</text>
</comment>
<sequence>IIKETGFLGDVYTAEELSENIKEKDKKIAFLKKLISAIQDATGTTVSARPGKIVAGLEVTKTLQMLQAVAAGVELKKSGAVVKPSVIEEKKDKKKSKDATILKDPAKKSKSKEDRKEDSAKEKKRKKKSEDGSKDGNVAVEVNGEKKRDKSAKEGVEEGKKRDKSTNEESGERRKRDKSAKEGAVEGKKRDKSAKEGEEEKKRDKSAKEESGEKKKRDKSAKDGDGKKKERKDEDEGRKRDKSAKQEKASERPPSRRPSLDGLEEQTVALLEEKPGDVTAGNSTPLVNGMGPANVLEEAKENTEPQISSGVRKTSLDVGKSEKENREKSDKKDRSKEGSAVERKSSSRRSSSKVRPSSKNAEKTDKPPKEKKLRENRLFWGLEMLQSSLLKQRGHKQREKHRRIRDRGEVKTDLNETETEVKAVTVITDSDQLQDDENTVTVERQALSPDFETHGSNFLDMVNKVGENEGALVAQILETKKELEETGQIIGADSTQRNIEIEWEGGRKQKKEAWGKEINKLREGIQQLTRSTNPLGKLFDFLQEDVDSMQRELKTWKETNASYTKQLENERRLTESSLETYKRQLAELDSLIDQETETLKNMKANVLANDRKIYSLLTKTSTE</sequence>
<dbReference type="InterPro" id="IPR042576">
    <property type="entry name" value="TRAF3IP1_N_sf"/>
</dbReference>
<evidence type="ECO:0000313" key="14">
    <source>
        <dbReference type="Proteomes" id="UP000466442"/>
    </source>
</evidence>
<feature type="non-terminal residue" evidence="13">
    <location>
        <position position="623"/>
    </location>
</feature>
<dbReference type="InterPro" id="IPR041476">
    <property type="entry name" value="TRAF3IP1_C"/>
</dbReference>
<name>A0A8S9WVI7_APOLU</name>
<keyword evidence="14" id="KW-1185">Reference proteome</keyword>
<dbReference type="OrthoDB" id="10258914at2759"/>
<protein>
    <recommendedName>
        <fullName evidence="15">TRAF3-interacting protein 1 C-terminal domain-containing protein</fullName>
    </recommendedName>
</protein>
<dbReference type="EMBL" id="WIXP02000014">
    <property type="protein sequence ID" value="KAF6200118.1"/>
    <property type="molecule type" value="Genomic_DNA"/>
</dbReference>
<dbReference type="InterPro" id="IPR040468">
    <property type="entry name" value="TRAF3IP1_N"/>
</dbReference>
<dbReference type="GO" id="GO:0008017">
    <property type="term" value="F:microtubule binding"/>
    <property type="evidence" value="ECO:0007669"/>
    <property type="project" value="InterPro"/>
</dbReference>
<dbReference type="GO" id="GO:0005930">
    <property type="term" value="C:axoneme"/>
    <property type="evidence" value="ECO:0007669"/>
    <property type="project" value="UniProtKB-SubCell"/>
</dbReference>
<evidence type="ECO:0000256" key="8">
    <source>
        <dbReference type="ARBA" id="ARBA00043971"/>
    </source>
</evidence>
<dbReference type="Pfam" id="PF17749">
    <property type="entry name" value="MIP-T3_C"/>
    <property type="match status" value="1"/>
</dbReference>
<evidence type="ECO:0000256" key="1">
    <source>
        <dbReference type="ARBA" id="ARBA00004120"/>
    </source>
</evidence>
<feature type="region of interest" description="Disordered" evidence="10">
    <location>
        <begin position="84"/>
        <end position="375"/>
    </location>
</feature>
<dbReference type="AlphaFoldDB" id="A0A8S9WVI7"/>
<organism evidence="13 14">
    <name type="scientific">Apolygus lucorum</name>
    <name type="common">Small green plant bug</name>
    <name type="synonym">Lygocoris lucorum</name>
    <dbReference type="NCBI Taxonomy" id="248454"/>
    <lineage>
        <taxon>Eukaryota</taxon>
        <taxon>Metazoa</taxon>
        <taxon>Ecdysozoa</taxon>
        <taxon>Arthropoda</taxon>
        <taxon>Hexapoda</taxon>
        <taxon>Insecta</taxon>
        <taxon>Pterygota</taxon>
        <taxon>Neoptera</taxon>
        <taxon>Paraneoptera</taxon>
        <taxon>Hemiptera</taxon>
        <taxon>Heteroptera</taxon>
        <taxon>Panheteroptera</taxon>
        <taxon>Cimicomorpha</taxon>
        <taxon>Miridae</taxon>
        <taxon>Mirini</taxon>
        <taxon>Apolygus</taxon>
    </lineage>
</organism>
<reference evidence="13" key="1">
    <citation type="journal article" date="2021" name="Mol. Ecol. Resour.">
        <title>Apolygus lucorum genome provides insights into omnivorousness and mesophyll feeding.</title>
        <authorList>
            <person name="Liu Y."/>
            <person name="Liu H."/>
            <person name="Wang H."/>
            <person name="Huang T."/>
            <person name="Liu B."/>
            <person name="Yang B."/>
            <person name="Yin L."/>
            <person name="Li B."/>
            <person name="Zhang Y."/>
            <person name="Zhang S."/>
            <person name="Jiang F."/>
            <person name="Zhang X."/>
            <person name="Ren Y."/>
            <person name="Wang B."/>
            <person name="Wang S."/>
            <person name="Lu Y."/>
            <person name="Wu K."/>
            <person name="Fan W."/>
            <person name="Wang G."/>
        </authorList>
    </citation>
    <scope>NUCLEOTIDE SEQUENCE</scope>
    <source>
        <strain evidence="13">12Hb</strain>
    </source>
</reference>
<feature type="domain" description="TRAF3-interacting protein 1 N-terminal" evidence="11">
    <location>
        <begin position="1"/>
        <end position="70"/>
    </location>
</feature>
<dbReference type="GO" id="GO:0070507">
    <property type="term" value="P:regulation of microtubule cytoskeleton organization"/>
    <property type="evidence" value="ECO:0007669"/>
    <property type="project" value="TreeGrafter"/>
</dbReference>
<evidence type="ECO:0000259" key="12">
    <source>
        <dbReference type="Pfam" id="PF17749"/>
    </source>
</evidence>